<dbReference type="InterPro" id="IPR028889">
    <property type="entry name" value="USP"/>
</dbReference>
<sequence length="184" mass="21806">MSSSDRSADLSEMKKEVDRDENFVSVPTTNIMESFKDFIDMLPCESDVFRGQYRNCINFTILSLPITGNDLNTLYSNYLASKKFTVHKFPQRLIISFNRFDSNMKKIDGDIHFPVDQLLLDGHKFKLYAIVTFTGEFLNVKGHFGATIRESNIWRSYRDEKITEREFDKEYLEKHVYMLWYEKF</sequence>
<proteinExistence type="predicted"/>
<gene>
    <name evidence="2" type="ORF">LCPAC406_01880</name>
</gene>
<organism evidence="2">
    <name type="scientific">Pithovirus LCPAC406</name>
    <dbReference type="NCBI Taxonomy" id="2506599"/>
    <lineage>
        <taxon>Viruses</taxon>
        <taxon>Pithoviruses</taxon>
    </lineage>
</organism>
<dbReference type="InterPro" id="IPR001394">
    <property type="entry name" value="Peptidase_C19_UCH"/>
</dbReference>
<dbReference type="GO" id="GO:0016579">
    <property type="term" value="P:protein deubiquitination"/>
    <property type="evidence" value="ECO:0007669"/>
    <property type="project" value="InterPro"/>
</dbReference>
<name>A0A481ZD81_9VIRU</name>
<feature type="domain" description="USP" evidence="1">
    <location>
        <begin position="1"/>
        <end position="184"/>
    </location>
</feature>
<protein>
    <submittedName>
        <fullName evidence="2">Ubiquitin carboxyl-terminal hydrolase</fullName>
    </submittedName>
</protein>
<reference evidence="2" key="1">
    <citation type="journal article" date="2019" name="MBio">
        <title>Virus Genomes from Deep Sea Sediments Expand the Ocean Megavirome and Support Independent Origins of Viral Gigantism.</title>
        <authorList>
            <person name="Backstrom D."/>
            <person name="Yutin N."/>
            <person name="Jorgensen S.L."/>
            <person name="Dharamshi J."/>
            <person name="Homa F."/>
            <person name="Zaremba-Niedwiedzka K."/>
            <person name="Spang A."/>
            <person name="Wolf Y.I."/>
            <person name="Koonin E.V."/>
            <person name="Ettema T.J."/>
        </authorList>
    </citation>
    <scope>NUCLEOTIDE SEQUENCE</scope>
</reference>
<dbReference type="InterPro" id="IPR038765">
    <property type="entry name" value="Papain-like_cys_pep_sf"/>
</dbReference>
<dbReference type="EMBL" id="MK500606">
    <property type="protein sequence ID" value="QBK93874.1"/>
    <property type="molecule type" value="Genomic_DNA"/>
</dbReference>
<evidence type="ECO:0000313" key="2">
    <source>
        <dbReference type="EMBL" id="QBK93874.1"/>
    </source>
</evidence>
<dbReference type="Gene3D" id="3.90.70.10">
    <property type="entry name" value="Cysteine proteinases"/>
    <property type="match status" value="1"/>
</dbReference>
<accession>A0A481ZD81</accession>
<dbReference type="PANTHER" id="PTHR24006">
    <property type="entry name" value="UBIQUITIN CARBOXYL-TERMINAL HYDROLASE"/>
    <property type="match status" value="1"/>
</dbReference>
<dbReference type="GO" id="GO:0004843">
    <property type="term" value="F:cysteine-type deubiquitinase activity"/>
    <property type="evidence" value="ECO:0007669"/>
    <property type="project" value="InterPro"/>
</dbReference>
<dbReference type="Pfam" id="PF00443">
    <property type="entry name" value="UCH"/>
    <property type="match status" value="1"/>
</dbReference>
<dbReference type="InterPro" id="IPR050164">
    <property type="entry name" value="Peptidase_C19"/>
</dbReference>
<evidence type="ECO:0000259" key="1">
    <source>
        <dbReference type="PROSITE" id="PS50235"/>
    </source>
</evidence>
<dbReference type="SUPFAM" id="SSF54001">
    <property type="entry name" value="Cysteine proteinases"/>
    <property type="match status" value="1"/>
</dbReference>
<dbReference type="PROSITE" id="PS50235">
    <property type="entry name" value="USP_3"/>
    <property type="match status" value="1"/>
</dbReference>
<keyword evidence="2" id="KW-0378">Hydrolase</keyword>